<comment type="caution">
    <text evidence="1">The sequence shown here is derived from an EMBL/GenBank/DDBJ whole genome shotgun (WGS) entry which is preliminary data.</text>
</comment>
<protein>
    <submittedName>
        <fullName evidence="1">Putative TIM-barrel fold metal-dependent hydrolase</fullName>
    </submittedName>
</protein>
<accession>A0A7W8Q963</accession>
<sequence>MAQRDLPPIVDLLRSGHAYIKLSAPYRISQGAPNYDYVRPLVRHLAEANPARIVCASDEPGENRPP</sequence>
<keyword evidence="2" id="KW-1185">Reference proteome</keyword>
<gene>
    <name evidence="1" type="ORF">HDG40_004208</name>
</gene>
<name>A0A7W8Q963_PARAM</name>
<keyword evidence="1" id="KW-0378">Hydrolase</keyword>
<dbReference type="Gene3D" id="3.20.20.140">
    <property type="entry name" value="Metal-dependent hydrolases"/>
    <property type="match status" value="1"/>
</dbReference>
<organism evidence="1 2">
    <name type="scientific">Paraburkholderia atlantica</name>
    <dbReference type="NCBI Taxonomy" id="2654982"/>
    <lineage>
        <taxon>Bacteria</taxon>
        <taxon>Pseudomonadati</taxon>
        <taxon>Pseudomonadota</taxon>
        <taxon>Betaproteobacteria</taxon>
        <taxon>Burkholderiales</taxon>
        <taxon>Burkholderiaceae</taxon>
        <taxon>Paraburkholderia</taxon>
    </lineage>
</organism>
<dbReference type="PANTHER" id="PTHR35563">
    <property type="entry name" value="BARREL METAL-DEPENDENT HYDROLASE, PUTATIVE (AFU_ORTHOLOGUE AFUA_1G16240)-RELATED"/>
    <property type="match status" value="1"/>
</dbReference>
<dbReference type="Proteomes" id="UP000592780">
    <property type="component" value="Unassembled WGS sequence"/>
</dbReference>
<dbReference type="EMBL" id="JACHDD010000006">
    <property type="protein sequence ID" value="MBB5426035.1"/>
    <property type="molecule type" value="Genomic_DNA"/>
</dbReference>
<dbReference type="AlphaFoldDB" id="A0A7W8Q963"/>
<dbReference type="InterPro" id="IPR052358">
    <property type="entry name" value="Aro_Compnd_Degr_Hydrolases"/>
</dbReference>
<dbReference type="RefSeq" id="WP_184131091.1">
    <property type="nucleotide sequence ID" value="NZ_JACHDD010000006.1"/>
</dbReference>
<dbReference type="GO" id="GO:0016787">
    <property type="term" value="F:hydrolase activity"/>
    <property type="evidence" value="ECO:0007669"/>
    <property type="project" value="UniProtKB-KW"/>
</dbReference>
<dbReference type="SUPFAM" id="SSF51556">
    <property type="entry name" value="Metallo-dependent hydrolases"/>
    <property type="match status" value="1"/>
</dbReference>
<dbReference type="PANTHER" id="PTHR35563:SF2">
    <property type="entry name" value="BARREL METAL-DEPENDENT HYDROLASE, PUTATIVE (AFU_ORTHOLOGUE AFUA_1G16240)-RELATED"/>
    <property type="match status" value="1"/>
</dbReference>
<dbReference type="InterPro" id="IPR032466">
    <property type="entry name" value="Metal_Hydrolase"/>
</dbReference>
<reference evidence="1 2" key="1">
    <citation type="submission" date="2020-08" db="EMBL/GenBank/DDBJ databases">
        <title>Genomic Encyclopedia of Type Strains, Phase IV (KMG-V): Genome sequencing to study the core and pangenomes of soil and plant-associated prokaryotes.</title>
        <authorList>
            <person name="Whitman W."/>
        </authorList>
    </citation>
    <scope>NUCLEOTIDE SEQUENCE [LARGE SCALE GENOMIC DNA]</scope>
    <source>
        <strain evidence="1 2">JPY158</strain>
    </source>
</reference>
<evidence type="ECO:0000313" key="1">
    <source>
        <dbReference type="EMBL" id="MBB5426035.1"/>
    </source>
</evidence>
<proteinExistence type="predicted"/>
<evidence type="ECO:0000313" key="2">
    <source>
        <dbReference type="Proteomes" id="UP000592780"/>
    </source>
</evidence>